<evidence type="ECO:0000313" key="3">
    <source>
        <dbReference type="Proteomes" id="UP000002505"/>
    </source>
</evidence>
<dbReference type="AlphaFoldDB" id="B8H8W4"/>
<protein>
    <recommendedName>
        <fullName evidence="4">Glycoside hydrolase family 42 N-terminal domain-containing protein</fullName>
    </recommendedName>
</protein>
<dbReference type="EMBL" id="CP001341">
    <property type="protein sequence ID" value="ACL41859.1"/>
    <property type="molecule type" value="Genomic_DNA"/>
</dbReference>
<dbReference type="eggNOG" id="ENOG503383F">
    <property type="taxonomic scope" value="Bacteria"/>
</dbReference>
<accession>B8H8W4</accession>
<dbReference type="HOGENOM" id="CLU_040767_0_0_11"/>
<sequence>MKPLKRAVLAASLTAAAIAINACQGSIAIQEFGKIATERNELAPQRSLRTVDGGLNYYGKFNNPLPATPDYFPIGIWLETILNQDDVRNDSEAGINLYVDLAPSSDLSLLDGLQPYALSSTSAPGDNGAVLADEADMWAGPGEAAWTGNWPGQGPICEPENIPCGYSLQKQLAASAGSSRLIYGNYGKGVTFWETDAQASRFINEYQNVVSADNYWFTDPNICSQGEGGALVGGERPLTESECRLAANYGWTVDRVRSLVSPLRSIPVWSFVELGQPFEASKEAITGAQIRAAVWSSIIHGAIGIVYFNHSFGGNCRSFHLLREPCAAQMRSDVTTLNNQLAELAPVLNSSFLDGALTYTGRVQSAVKIHGESLYIFAGSAQVASQKARFDIPCLANGSGTVVVLNEDRSIEMSNGSFSDTFENGNSVHLYRIDGAATLCAP</sequence>
<evidence type="ECO:0008006" key="4">
    <source>
        <dbReference type="Google" id="ProtNLM"/>
    </source>
</evidence>
<dbReference type="RefSeq" id="WP_015939051.1">
    <property type="nucleotide sequence ID" value="NC_011886.1"/>
</dbReference>
<gene>
    <name evidence="2" type="ordered locus">Achl_3907</name>
</gene>
<dbReference type="Gene3D" id="3.20.20.80">
    <property type="entry name" value="Glycosidases"/>
    <property type="match status" value="1"/>
</dbReference>
<dbReference type="STRING" id="452863.Achl_3907"/>
<proteinExistence type="predicted"/>
<reference evidence="2" key="1">
    <citation type="submission" date="2009-01" db="EMBL/GenBank/DDBJ databases">
        <title>Complete sequence of chromosome of Arthrobacter chlorophenolicus A6.</title>
        <authorList>
            <consortium name="US DOE Joint Genome Institute"/>
            <person name="Lucas S."/>
            <person name="Copeland A."/>
            <person name="Lapidus A."/>
            <person name="Glavina del Rio T."/>
            <person name="Tice H."/>
            <person name="Bruce D."/>
            <person name="Goodwin L."/>
            <person name="Pitluck S."/>
            <person name="Goltsman E."/>
            <person name="Clum A."/>
            <person name="Larimer F."/>
            <person name="Land M."/>
            <person name="Hauser L."/>
            <person name="Kyrpides N."/>
            <person name="Mikhailova N."/>
            <person name="Jansson J."/>
            <person name="Richardson P."/>
        </authorList>
    </citation>
    <scope>NUCLEOTIDE SEQUENCE [LARGE SCALE GENOMIC DNA]</scope>
    <source>
        <strain evidence="2">A6</strain>
    </source>
</reference>
<dbReference type="OrthoDB" id="505641at2"/>
<dbReference type="KEGG" id="ach:Achl_3907"/>
<organism evidence="2 3">
    <name type="scientific">Pseudarthrobacter chlorophenolicus (strain ATCC 700700 / DSM 12829 / CIP 107037 / JCM 12360 / KCTC 9906 / NCIMB 13794 / A6)</name>
    <name type="common">Arthrobacter chlorophenolicus</name>
    <dbReference type="NCBI Taxonomy" id="452863"/>
    <lineage>
        <taxon>Bacteria</taxon>
        <taxon>Bacillati</taxon>
        <taxon>Actinomycetota</taxon>
        <taxon>Actinomycetes</taxon>
        <taxon>Micrococcales</taxon>
        <taxon>Micrococcaceae</taxon>
        <taxon>Pseudarthrobacter</taxon>
    </lineage>
</organism>
<evidence type="ECO:0000313" key="2">
    <source>
        <dbReference type="EMBL" id="ACL41859.1"/>
    </source>
</evidence>
<evidence type="ECO:0000256" key="1">
    <source>
        <dbReference type="SAM" id="SignalP"/>
    </source>
</evidence>
<feature type="signal peptide" evidence="1">
    <location>
        <begin position="1"/>
        <end position="21"/>
    </location>
</feature>
<dbReference type="Proteomes" id="UP000002505">
    <property type="component" value="Chromosome"/>
</dbReference>
<keyword evidence="1" id="KW-0732">Signal</keyword>
<feature type="chain" id="PRO_5039008949" description="Glycoside hydrolase family 42 N-terminal domain-containing protein" evidence="1">
    <location>
        <begin position="22"/>
        <end position="442"/>
    </location>
</feature>
<name>B8H8W4_PSECP</name>
<keyword evidence="3" id="KW-1185">Reference proteome</keyword>